<protein>
    <recommendedName>
        <fullName evidence="5">DUF4134 domain-containing protein</fullName>
    </recommendedName>
</protein>
<feature type="chain" id="PRO_5009515014" description="DUF4134 domain-containing protein" evidence="2">
    <location>
        <begin position="26"/>
        <end position="127"/>
    </location>
</feature>
<sequence>MYKTLPLIISVIFALVIIFPVSVEAADTAALERTDCPDIHALGTVIPCGDPARFSGWFLTQSLKVAGTAAVFMVTYGGYLIMRSQGDPENIQKGKGLVTNALIGLAFITFSAVILRFIATQLVGIPG</sequence>
<dbReference type="EMBL" id="MEVK01000044">
    <property type="protein sequence ID" value="OGC58063.1"/>
    <property type="molecule type" value="Genomic_DNA"/>
</dbReference>
<reference evidence="3 4" key="1">
    <citation type="journal article" date="2016" name="Nat. Commun.">
        <title>Thousands of microbial genomes shed light on interconnected biogeochemical processes in an aquifer system.</title>
        <authorList>
            <person name="Anantharaman K."/>
            <person name="Brown C.T."/>
            <person name="Hug L.A."/>
            <person name="Sharon I."/>
            <person name="Castelle C.J."/>
            <person name="Probst A.J."/>
            <person name="Thomas B.C."/>
            <person name="Singh A."/>
            <person name="Wilkins M.J."/>
            <person name="Karaoz U."/>
            <person name="Brodie E.L."/>
            <person name="Williams K.H."/>
            <person name="Hubbard S.S."/>
            <person name="Banfield J.F."/>
        </authorList>
    </citation>
    <scope>NUCLEOTIDE SEQUENCE [LARGE SCALE GENOMIC DNA]</scope>
</reference>
<feature type="transmembrane region" description="Helical" evidence="1">
    <location>
        <begin position="63"/>
        <end position="81"/>
    </location>
</feature>
<keyword evidence="1" id="KW-0472">Membrane</keyword>
<evidence type="ECO:0000256" key="1">
    <source>
        <dbReference type="SAM" id="Phobius"/>
    </source>
</evidence>
<keyword evidence="1" id="KW-1133">Transmembrane helix</keyword>
<organism evidence="3 4">
    <name type="scientific">candidate division WWE3 bacterium RIFCSPLOWO2_01_FULL_42_11</name>
    <dbReference type="NCBI Taxonomy" id="1802627"/>
    <lineage>
        <taxon>Bacteria</taxon>
        <taxon>Katanobacteria</taxon>
    </lineage>
</organism>
<feature type="transmembrane region" description="Helical" evidence="1">
    <location>
        <begin position="101"/>
        <end position="119"/>
    </location>
</feature>
<dbReference type="Proteomes" id="UP000178964">
    <property type="component" value="Unassembled WGS sequence"/>
</dbReference>
<accession>A0A1F4VMN2</accession>
<evidence type="ECO:0008006" key="5">
    <source>
        <dbReference type="Google" id="ProtNLM"/>
    </source>
</evidence>
<dbReference type="InterPro" id="IPR043993">
    <property type="entry name" value="T4SS_pilin"/>
</dbReference>
<dbReference type="STRING" id="1802627.A3A70_02785"/>
<dbReference type="AlphaFoldDB" id="A0A1F4VMN2"/>
<comment type="caution">
    <text evidence="3">The sequence shown here is derived from an EMBL/GenBank/DDBJ whole genome shotgun (WGS) entry which is preliminary data.</text>
</comment>
<evidence type="ECO:0000256" key="2">
    <source>
        <dbReference type="SAM" id="SignalP"/>
    </source>
</evidence>
<evidence type="ECO:0000313" key="4">
    <source>
        <dbReference type="Proteomes" id="UP000178964"/>
    </source>
</evidence>
<keyword evidence="1" id="KW-0812">Transmembrane</keyword>
<evidence type="ECO:0000313" key="3">
    <source>
        <dbReference type="EMBL" id="OGC58063.1"/>
    </source>
</evidence>
<name>A0A1F4VMN2_UNCKA</name>
<feature type="signal peptide" evidence="2">
    <location>
        <begin position="1"/>
        <end position="25"/>
    </location>
</feature>
<keyword evidence="2" id="KW-0732">Signal</keyword>
<dbReference type="Pfam" id="PF18895">
    <property type="entry name" value="T4SS_pilin"/>
    <property type="match status" value="1"/>
</dbReference>
<gene>
    <name evidence="3" type="ORF">A3A70_02785</name>
</gene>
<proteinExistence type="predicted"/>